<dbReference type="InterPro" id="IPR050300">
    <property type="entry name" value="GDXG_lipolytic_enzyme"/>
</dbReference>
<gene>
    <name evidence="4" type="ORF">ACFSW8_03975</name>
</gene>
<keyword evidence="5" id="KW-1185">Reference proteome</keyword>
<dbReference type="Proteomes" id="UP001597389">
    <property type="component" value="Unassembled WGS sequence"/>
</dbReference>
<name>A0ABW4Z7T2_9BACT</name>
<dbReference type="RefSeq" id="WP_377088804.1">
    <property type="nucleotide sequence ID" value="NZ_JBHSJL010000014.1"/>
</dbReference>
<proteinExistence type="predicted"/>
<protein>
    <submittedName>
        <fullName evidence="4">Alpha/beta hydrolase</fullName>
    </submittedName>
</protein>
<dbReference type="Gene3D" id="3.40.50.1820">
    <property type="entry name" value="alpha/beta hydrolase"/>
    <property type="match status" value="1"/>
</dbReference>
<dbReference type="Pfam" id="PF20434">
    <property type="entry name" value="BD-FAE"/>
    <property type="match status" value="1"/>
</dbReference>
<accession>A0ABW4Z7T2</accession>
<evidence type="ECO:0000259" key="3">
    <source>
        <dbReference type="Pfam" id="PF20434"/>
    </source>
</evidence>
<dbReference type="InterPro" id="IPR029058">
    <property type="entry name" value="AB_hydrolase_fold"/>
</dbReference>
<evidence type="ECO:0000256" key="1">
    <source>
        <dbReference type="ARBA" id="ARBA00022801"/>
    </source>
</evidence>
<evidence type="ECO:0000313" key="5">
    <source>
        <dbReference type="Proteomes" id="UP001597389"/>
    </source>
</evidence>
<organism evidence="4 5">
    <name type="scientific">Rubritalea tangerina</name>
    <dbReference type="NCBI Taxonomy" id="430798"/>
    <lineage>
        <taxon>Bacteria</taxon>
        <taxon>Pseudomonadati</taxon>
        <taxon>Verrucomicrobiota</taxon>
        <taxon>Verrucomicrobiia</taxon>
        <taxon>Verrucomicrobiales</taxon>
        <taxon>Rubritaleaceae</taxon>
        <taxon>Rubritalea</taxon>
    </lineage>
</organism>
<comment type="caution">
    <text evidence="4">The sequence shown here is derived from an EMBL/GenBank/DDBJ whole genome shotgun (WGS) entry which is preliminary data.</text>
</comment>
<feature type="signal peptide" evidence="2">
    <location>
        <begin position="1"/>
        <end position="23"/>
    </location>
</feature>
<feature type="domain" description="BD-FAE-like" evidence="3">
    <location>
        <begin position="61"/>
        <end position="157"/>
    </location>
</feature>
<dbReference type="PANTHER" id="PTHR48081:SF6">
    <property type="entry name" value="PEPTIDASE S9 PROLYL OLIGOPEPTIDASE CATALYTIC DOMAIN-CONTAINING PROTEIN"/>
    <property type="match status" value="1"/>
</dbReference>
<dbReference type="GO" id="GO:0016787">
    <property type="term" value="F:hydrolase activity"/>
    <property type="evidence" value="ECO:0007669"/>
    <property type="project" value="UniProtKB-KW"/>
</dbReference>
<dbReference type="EMBL" id="JBHUJB010000020">
    <property type="protein sequence ID" value="MFD2158051.1"/>
    <property type="molecule type" value="Genomic_DNA"/>
</dbReference>
<dbReference type="InterPro" id="IPR049492">
    <property type="entry name" value="BD-FAE-like_dom"/>
</dbReference>
<dbReference type="PANTHER" id="PTHR48081">
    <property type="entry name" value="AB HYDROLASE SUPERFAMILY PROTEIN C4A8.06C"/>
    <property type="match status" value="1"/>
</dbReference>
<reference evidence="5" key="1">
    <citation type="journal article" date="2019" name="Int. J. Syst. Evol. Microbiol.">
        <title>The Global Catalogue of Microorganisms (GCM) 10K type strain sequencing project: providing services to taxonomists for standard genome sequencing and annotation.</title>
        <authorList>
            <consortium name="The Broad Institute Genomics Platform"/>
            <consortium name="The Broad Institute Genome Sequencing Center for Infectious Disease"/>
            <person name="Wu L."/>
            <person name="Ma J."/>
        </authorList>
    </citation>
    <scope>NUCLEOTIDE SEQUENCE [LARGE SCALE GENOMIC DNA]</scope>
    <source>
        <strain evidence="5">CCUG 57942</strain>
    </source>
</reference>
<keyword evidence="2" id="KW-0732">Signal</keyword>
<evidence type="ECO:0000256" key="2">
    <source>
        <dbReference type="SAM" id="SignalP"/>
    </source>
</evidence>
<evidence type="ECO:0000313" key="4">
    <source>
        <dbReference type="EMBL" id="MFD2158051.1"/>
    </source>
</evidence>
<sequence length="285" mass="31282">MFFRLLTLTTLLSSLTLATPAVIDLWPHSVPGQNTPKQAPEVSPNKAGNVTRLSKVTTPTLTVYHPTPETNNHTAIIVCPGGGYNILAIDKEGYEIGQWLSKHGYTACVLQYRVPRNQDGALQDAQRAIRLARSKSQQWSTNKVGVLGFSAGGSLSARVSALHPTPLYPPIDVIDNHTPRPDFAILIYPAFLDQGPQQSLSPDIQIDPNFPPSFLFVTGDDRFANSSLVMAKSLQSKKRPYQLHIYPKGGHGYGIRPGNPAAETWPNLCIKWLNKNVLTQPLSKK</sequence>
<dbReference type="SUPFAM" id="SSF53474">
    <property type="entry name" value="alpha/beta-Hydrolases"/>
    <property type="match status" value="1"/>
</dbReference>
<feature type="chain" id="PRO_5047305684" evidence="2">
    <location>
        <begin position="24"/>
        <end position="285"/>
    </location>
</feature>
<keyword evidence="1 4" id="KW-0378">Hydrolase</keyword>